<feature type="non-terminal residue" evidence="1">
    <location>
        <position position="60"/>
    </location>
</feature>
<reference evidence="1 2" key="1">
    <citation type="journal article" date="2018" name="Front. Plant Sci.">
        <title>Red Clover (Trifolium pratense) and Zigzag Clover (T. medium) - A Picture of Genomic Similarities and Differences.</title>
        <authorList>
            <person name="Dluhosova J."/>
            <person name="Istvanek J."/>
            <person name="Nedelnik J."/>
            <person name="Repkova J."/>
        </authorList>
    </citation>
    <scope>NUCLEOTIDE SEQUENCE [LARGE SCALE GENOMIC DNA]</scope>
    <source>
        <strain evidence="2">cv. 10/8</strain>
        <tissue evidence="1">Leaf</tissue>
    </source>
</reference>
<protein>
    <submittedName>
        <fullName evidence="1">Uncharacterized protein</fullName>
    </submittedName>
</protein>
<sequence length="60" mass="6693">MVFDFQNIGDDKVINNADISLQEYKKANVKELLTNCSNYTQASKAMFGLVVCGGMEWNGK</sequence>
<evidence type="ECO:0000313" key="2">
    <source>
        <dbReference type="Proteomes" id="UP000265520"/>
    </source>
</evidence>
<accession>A0A392S6K5</accession>
<comment type="caution">
    <text evidence="1">The sequence shown here is derived from an EMBL/GenBank/DDBJ whole genome shotgun (WGS) entry which is preliminary data.</text>
</comment>
<dbReference type="EMBL" id="LXQA010318463">
    <property type="protein sequence ID" value="MCI43516.1"/>
    <property type="molecule type" value="Genomic_DNA"/>
</dbReference>
<keyword evidence="2" id="KW-1185">Reference proteome</keyword>
<proteinExistence type="predicted"/>
<evidence type="ECO:0000313" key="1">
    <source>
        <dbReference type="EMBL" id="MCI43516.1"/>
    </source>
</evidence>
<dbReference type="AlphaFoldDB" id="A0A392S6K5"/>
<organism evidence="1 2">
    <name type="scientific">Trifolium medium</name>
    <dbReference type="NCBI Taxonomy" id="97028"/>
    <lineage>
        <taxon>Eukaryota</taxon>
        <taxon>Viridiplantae</taxon>
        <taxon>Streptophyta</taxon>
        <taxon>Embryophyta</taxon>
        <taxon>Tracheophyta</taxon>
        <taxon>Spermatophyta</taxon>
        <taxon>Magnoliopsida</taxon>
        <taxon>eudicotyledons</taxon>
        <taxon>Gunneridae</taxon>
        <taxon>Pentapetalae</taxon>
        <taxon>rosids</taxon>
        <taxon>fabids</taxon>
        <taxon>Fabales</taxon>
        <taxon>Fabaceae</taxon>
        <taxon>Papilionoideae</taxon>
        <taxon>50 kb inversion clade</taxon>
        <taxon>NPAAA clade</taxon>
        <taxon>Hologalegina</taxon>
        <taxon>IRL clade</taxon>
        <taxon>Trifolieae</taxon>
        <taxon>Trifolium</taxon>
    </lineage>
</organism>
<dbReference type="Proteomes" id="UP000265520">
    <property type="component" value="Unassembled WGS sequence"/>
</dbReference>
<name>A0A392S6K5_9FABA</name>